<proteinExistence type="inferred from homology"/>
<reference evidence="3 4" key="1">
    <citation type="submission" date="2020-07" db="EMBL/GenBank/DDBJ databases">
        <title>Thermogemmata thermophila gen. nov., sp. nov., a novel moderate thermophilic planctomycete from a Kamchatka hot spring.</title>
        <authorList>
            <person name="Elcheninov A.G."/>
            <person name="Podosokorskaya O.A."/>
            <person name="Kovaleva O.L."/>
            <person name="Novikov A."/>
            <person name="Bonch-Osmolovskaya E.A."/>
            <person name="Toshchakov S.V."/>
            <person name="Kublanov I.V."/>
        </authorList>
    </citation>
    <scope>NUCLEOTIDE SEQUENCE [LARGE SCALE GENOMIC DNA]</scope>
    <source>
        <strain evidence="3 4">2918</strain>
    </source>
</reference>
<comment type="caution">
    <text evidence="3">The sequence shown here is derived from an EMBL/GenBank/DDBJ whole genome shotgun (WGS) entry which is preliminary data.</text>
</comment>
<evidence type="ECO:0000313" key="4">
    <source>
        <dbReference type="Proteomes" id="UP000542342"/>
    </source>
</evidence>
<feature type="compositionally biased region" description="Low complexity" evidence="2">
    <location>
        <begin position="275"/>
        <end position="290"/>
    </location>
</feature>
<dbReference type="PANTHER" id="PTHR42658">
    <property type="entry name" value="HYDROLASE TATD"/>
    <property type="match status" value="1"/>
</dbReference>
<accession>A0A7V9ACV8</accession>
<evidence type="ECO:0000256" key="1">
    <source>
        <dbReference type="PIRNR" id="PIRNR005295"/>
    </source>
</evidence>
<dbReference type="Proteomes" id="UP000542342">
    <property type="component" value="Unassembled WGS sequence"/>
</dbReference>
<evidence type="ECO:0000313" key="3">
    <source>
        <dbReference type="EMBL" id="MBA2227378.1"/>
    </source>
</evidence>
<dbReference type="RefSeq" id="WP_194539237.1">
    <property type="nucleotide sequence ID" value="NZ_JACEFB010000013.1"/>
</dbReference>
<comment type="similarity">
    <text evidence="1">Belongs to the metallo-dependent hydrolases superfamily.</text>
</comment>
<dbReference type="InterPro" id="IPR032466">
    <property type="entry name" value="Metal_Hydrolase"/>
</dbReference>
<feature type="region of interest" description="Disordered" evidence="2">
    <location>
        <begin position="275"/>
        <end position="299"/>
    </location>
</feature>
<dbReference type="SUPFAM" id="SSF51556">
    <property type="entry name" value="Metallo-dependent hydrolases"/>
    <property type="match status" value="1"/>
</dbReference>
<evidence type="ECO:0000256" key="2">
    <source>
        <dbReference type="SAM" id="MobiDB-lite"/>
    </source>
</evidence>
<organism evidence="3 4">
    <name type="scientific">Thermogemmata fonticola</name>
    <dbReference type="NCBI Taxonomy" id="2755323"/>
    <lineage>
        <taxon>Bacteria</taxon>
        <taxon>Pseudomonadati</taxon>
        <taxon>Planctomycetota</taxon>
        <taxon>Planctomycetia</taxon>
        <taxon>Gemmatales</taxon>
        <taxon>Gemmataceae</taxon>
        <taxon>Thermogemmata</taxon>
    </lineage>
</organism>
<dbReference type="Gene3D" id="3.20.20.140">
    <property type="entry name" value="Metal-dependent hydrolases"/>
    <property type="match status" value="1"/>
</dbReference>
<sequence>MRYIDPHIHMISRTTDDYQRMAYAQCVAISEPAFWAGFDRGSAAGFHDYFRHLTEVEPKRAAQFHIQHYCWLCINAKEAENVSLAREVIALIPQFLSRPNVLGIGEIGLNKNTRNEAIVFQEHLDLAARTNELILIHTPHLEDKYKGTRMIIDMLQNDRRIRPERVCIDHVEEHTVRLALEGGYWCAMTLYPTTKCTPARAADIIERYGTERIMVNSAGDWGKSDPLAVPEFIQEMKRRGHSEEVIRRIVYDNPLSFWRQANNWQEPAWAQTPAAEVAAAPAPANGSPLPASRPAAVRT</sequence>
<dbReference type="PIRSF" id="PIRSF005295">
    <property type="entry name" value="UCP005295_TatD"/>
    <property type="match status" value="1"/>
</dbReference>
<keyword evidence="4" id="KW-1185">Reference proteome</keyword>
<dbReference type="AlphaFoldDB" id="A0A7V9ACV8"/>
<dbReference type="InterPro" id="IPR001130">
    <property type="entry name" value="TatD-like"/>
</dbReference>
<dbReference type="InterPro" id="IPR012022">
    <property type="entry name" value="UCP005295"/>
</dbReference>
<dbReference type="EMBL" id="JACEFB010000013">
    <property type="protein sequence ID" value="MBA2227378.1"/>
    <property type="molecule type" value="Genomic_DNA"/>
</dbReference>
<dbReference type="GO" id="GO:0046872">
    <property type="term" value="F:metal ion binding"/>
    <property type="evidence" value="ECO:0007669"/>
    <property type="project" value="UniProtKB-KW"/>
</dbReference>
<protein>
    <submittedName>
        <fullName evidence="3">TatD family hydrolase</fullName>
    </submittedName>
</protein>
<gene>
    <name evidence="3" type="ORF">H0921_14560</name>
</gene>
<dbReference type="PANTHER" id="PTHR42658:SF1">
    <property type="entry name" value="HYDROLASE TATD"/>
    <property type="match status" value="1"/>
</dbReference>
<keyword evidence="1" id="KW-0479">Metal-binding</keyword>
<dbReference type="Pfam" id="PF01026">
    <property type="entry name" value="TatD_DNase"/>
    <property type="match status" value="1"/>
</dbReference>
<keyword evidence="1 3" id="KW-0378">Hydrolase</keyword>
<dbReference type="GO" id="GO:0016788">
    <property type="term" value="F:hydrolase activity, acting on ester bonds"/>
    <property type="evidence" value="ECO:0007669"/>
    <property type="project" value="UniProtKB-UniRule"/>
</dbReference>
<name>A0A7V9ACV8_9BACT</name>